<dbReference type="SUPFAM" id="SSF52172">
    <property type="entry name" value="CheY-like"/>
    <property type="match status" value="1"/>
</dbReference>
<gene>
    <name evidence="3" type="ORF">DF182_02235</name>
</gene>
<dbReference type="PANTHER" id="PTHR44520">
    <property type="entry name" value="RESPONSE REGULATOR RCP1-RELATED"/>
    <property type="match status" value="1"/>
</dbReference>
<evidence type="ECO:0000313" key="3">
    <source>
        <dbReference type="EMBL" id="RBL91455.1"/>
    </source>
</evidence>
<keyword evidence="1" id="KW-0597">Phosphoprotein</keyword>
<dbReference type="InterPro" id="IPR011006">
    <property type="entry name" value="CheY-like_superfamily"/>
</dbReference>
<dbReference type="RefSeq" id="WP_113614050.1">
    <property type="nucleotide sequence ID" value="NZ_QFFJ01000001.1"/>
</dbReference>
<dbReference type="EMBL" id="QFFJ01000001">
    <property type="protein sequence ID" value="RBL91455.1"/>
    <property type="molecule type" value="Genomic_DNA"/>
</dbReference>
<reference evidence="3 4" key="1">
    <citation type="submission" date="2018-05" db="EMBL/GenBank/DDBJ databases">
        <title>Chitinophaga sp. K3CV102501T nov., isolated from isolated from a monsoon evergreen broad-leaved forest soil.</title>
        <authorList>
            <person name="Lv Y."/>
        </authorList>
    </citation>
    <scope>NUCLEOTIDE SEQUENCE [LARGE SCALE GENOMIC DNA]</scope>
    <source>
        <strain evidence="3 4">GDMCC 1.1325</strain>
    </source>
</reference>
<feature type="domain" description="Response regulatory" evidence="2">
    <location>
        <begin position="5"/>
        <end position="126"/>
    </location>
</feature>
<dbReference type="GO" id="GO:0000160">
    <property type="term" value="P:phosphorelay signal transduction system"/>
    <property type="evidence" value="ECO:0007669"/>
    <property type="project" value="InterPro"/>
</dbReference>
<dbReference type="PROSITE" id="PS50110">
    <property type="entry name" value="RESPONSE_REGULATORY"/>
    <property type="match status" value="1"/>
</dbReference>
<name>A0A365Y0T9_9BACT</name>
<dbReference type="AlphaFoldDB" id="A0A365Y0T9"/>
<dbReference type="PANTHER" id="PTHR44520:SF2">
    <property type="entry name" value="RESPONSE REGULATOR RCP1"/>
    <property type="match status" value="1"/>
</dbReference>
<accession>A0A365Y0T9</accession>
<sequence>MKPHTVLLIDDDADDRIFFSEAIKKVSPEVETHYCESGMQAIDLLSHKKIASPDYIFLDMNMPMMNGKECLQELGKVIHRGLTKIIILSTSDMVEDVQESMALGARLFLTKPDSFDALCKILKDVLEEKWQKCFR</sequence>
<dbReference type="OrthoDB" id="7631574at2"/>
<proteinExistence type="predicted"/>
<keyword evidence="4" id="KW-1185">Reference proteome</keyword>
<dbReference type="InterPro" id="IPR052893">
    <property type="entry name" value="TCS_response_regulator"/>
</dbReference>
<evidence type="ECO:0000313" key="4">
    <source>
        <dbReference type="Proteomes" id="UP000253410"/>
    </source>
</evidence>
<feature type="modified residue" description="4-aspartylphosphate" evidence="1">
    <location>
        <position position="59"/>
    </location>
</feature>
<dbReference type="SMART" id="SM00448">
    <property type="entry name" value="REC"/>
    <property type="match status" value="1"/>
</dbReference>
<protein>
    <submittedName>
        <fullName evidence="3">Response regulator</fullName>
    </submittedName>
</protein>
<dbReference type="Pfam" id="PF00072">
    <property type="entry name" value="Response_reg"/>
    <property type="match status" value="1"/>
</dbReference>
<evidence type="ECO:0000256" key="1">
    <source>
        <dbReference type="PROSITE-ProRule" id="PRU00169"/>
    </source>
</evidence>
<dbReference type="InterPro" id="IPR001789">
    <property type="entry name" value="Sig_transdc_resp-reg_receiver"/>
</dbReference>
<comment type="caution">
    <text evidence="3">The sequence shown here is derived from an EMBL/GenBank/DDBJ whole genome shotgun (WGS) entry which is preliminary data.</text>
</comment>
<dbReference type="Gene3D" id="3.40.50.2300">
    <property type="match status" value="1"/>
</dbReference>
<organism evidence="3 4">
    <name type="scientific">Chitinophaga flava</name>
    <dbReference type="NCBI Taxonomy" id="2259036"/>
    <lineage>
        <taxon>Bacteria</taxon>
        <taxon>Pseudomonadati</taxon>
        <taxon>Bacteroidota</taxon>
        <taxon>Chitinophagia</taxon>
        <taxon>Chitinophagales</taxon>
        <taxon>Chitinophagaceae</taxon>
        <taxon>Chitinophaga</taxon>
    </lineage>
</organism>
<evidence type="ECO:0000259" key="2">
    <source>
        <dbReference type="PROSITE" id="PS50110"/>
    </source>
</evidence>
<dbReference type="Proteomes" id="UP000253410">
    <property type="component" value="Unassembled WGS sequence"/>
</dbReference>